<keyword evidence="1" id="KW-0812">Transmembrane</keyword>
<evidence type="ECO:0000313" key="2">
    <source>
        <dbReference type="EMBL" id="CBY33673.1"/>
    </source>
</evidence>
<evidence type="ECO:0000256" key="1">
    <source>
        <dbReference type="SAM" id="Phobius"/>
    </source>
</evidence>
<dbReference type="EMBL" id="FN654436">
    <property type="protein sequence ID" value="CBY33673.1"/>
    <property type="molecule type" value="Genomic_DNA"/>
</dbReference>
<reference evidence="2" key="1">
    <citation type="journal article" date="2010" name="Science">
        <title>Plasticity of animal genome architecture unmasked by rapid evolution of a pelagic tunicate.</title>
        <authorList>
            <person name="Denoeud F."/>
            <person name="Henriet S."/>
            <person name="Mungpakdee S."/>
            <person name="Aury J.M."/>
            <person name="Da Silva C."/>
            <person name="Brinkmann H."/>
            <person name="Mikhaleva J."/>
            <person name="Olsen L.C."/>
            <person name="Jubin C."/>
            <person name="Canestro C."/>
            <person name="Bouquet J.M."/>
            <person name="Danks G."/>
            <person name="Poulain J."/>
            <person name="Campsteijn C."/>
            <person name="Adamski M."/>
            <person name="Cross I."/>
            <person name="Yadetie F."/>
            <person name="Muffato M."/>
            <person name="Louis A."/>
            <person name="Butcher S."/>
            <person name="Tsagkogeorga G."/>
            <person name="Konrad A."/>
            <person name="Singh S."/>
            <person name="Jensen M.F."/>
            <person name="Cong E.H."/>
            <person name="Eikeseth-Otteraa H."/>
            <person name="Noel B."/>
            <person name="Anthouard V."/>
            <person name="Porcel B.M."/>
            <person name="Kachouri-Lafond R."/>
            <person name="Nishino A."/>
            <person name="Ugolini M."/>
            <person name="Chourrout P."/>
            <person name="Nishida H."/>
            <person name="Aasland R."/>
            <person name="Huzurbazar S."/>
            <person name="Westhof E."/>
            <person name="Delsuc F."/>
            <person name="Lehrach H."/>
            <person name="Reinhardt R."/>
            <person name="Weissenbach J."/>
            <person name="Roy S.W."/>
            <person name="Artiguenave F."/>
            <person name="Postlethwait J.H."/>
            <person name="Manak J.R."/>
            <person name="Thompson E.M."/>
            <person name="Jaillon O."/>
            <person name="Du Pasquier L."/>
            <person name="Boudinot P."/>
            <person name="Liberles D.A."/>
            <person name="Volff J.N."/>
            <person name="Philippe H."/>
            <person name="Lenhard B."/>
            <person name="Roest Crollius H."/>
            <person name="Wincker P."/>
            <person name="Chourrout D."/>
        </authorList>
    </citation>
    <scope>NUCLEOTIDE SEQUENCE [LARGE SCALE GENOMIC DNA]</scope>
</reference>
<proteinExistence type="predicted"/>
<sequence length="112" mass="12101">MMRRQASICSRTCRTVTLAGTGVLLLVTGVVVKNLSNKNRYTSRDESNVFGISTSVFATGILSVGVVFFAAGILYHCLCQVQDTIERNNGDVVVAERSATSLIRTQITEVEA</sequence>
<dbReference type="Proteomes" id="UP000011014">
    <property type="component" value="Unassembled WGS sequence"/>
</dbReference>
<protein>
    <submittedName>
        <fullName evidence="2">Uncharacterized protein</fullName>
    </submittedName>
</protein>
<keyword evidence="1" id="KW-1133">Transmembrane helix</keyword>
<accession>E4YDR2</accession>
<keyword evidence="1" id="KW-0472">Membrane</keyword>
<organism evidence="2">
    <name type="scientific">Oikopleura dioica</name>
    <name type="common">Tunicate</name>
    <dbReference type="NCBI Taxonomy" id="34765"/>
    <lineage>
        <taxon>Eukaryota</taxon>
        <taxon>Metazoa</taxon>
        <taxon>Chordata</taxon>
        <taxon>Tunicata</taxon>
        <taxon>Appendicularia</taxon>
        <taxon>Copelata</taxon>
        <taxon>Oikopleuridae</taxon>
        <taxon>Oikopleura</taxon>
    </lineage>
</organism>
<name>E4YDR2_OIKDI</name>
<gene>
    <name evidence="2" type="ORF">GSOID_T00021599001</name>
</gene>
<feature type="transmembrane region" description="Helical" evidence="1">
    <location>
        <begin position="52"/>
        <end position="78"/>
    </location>
</feature>
<dbReference type="AlphaFoldDB" id="E4YDR2"/>
<feature type="transmembrane region" description="Helical" evidence="1">
    <location>
        <begin position="12"/>
        <end position="32"/>
    </location>
</feature>